<evidence type="ECO:0000256" key="5">
    <source>
        <dbReference type="SAM" id="Phobius"/>
    </source>
</evidence>
<proteinExistence type="predicted"/>
<keyword evidence="4 5" id="KW-0472">Membrane</keyword>
<comment type="subcellular location">
    <subcellularLocation>
        <location evidence="1">Membrane</location>
        <topology evidence="1">Multi-pass membrane protein</topology>
    </subcellularLocation>
</comment>
<accession>A0A0L0CAL5</accession>
<evidence type="ECO:0000313" key="6">
    <source>
        <dbReference type="EMBL" id="KNC29296.1"/>
    </source>
</evidence>
<dbReference type="Proteomes" id="UP000037069">
    <property type="component" value="Unassembled WGS sequence"/>
</dbReference>
<dbReference type="AlphaFoldDB" id="A0A0L0CAL5"/>
<protein>
    <submittedName>
        <fullName evidence="6">Protein late bloomer</fullName>
    </submittedName>
</protein>
<evidence type="ECO:0000256" key="2">
    <source>
        <dbReference type="ARBA" id="ARBA00022692"/>
    </source>
</evidence>
<dbReference type="PRINTS" id="PR00259">
    <property type="entry name" value="TMFOUR"/>
</dbReference>
<dbReference type="Gene3D" id="1.10.1450.10">
    <property type="entry name" value="Tetraspanin"/>
    <property type="match status" value="1"/>
</dbReference>
<dbReference type="OrthoDB" id="71600at2759"/>
<sequence length="218" mass="24190">MGCDLPTVKYAVFLFNTISAILGIGAIVVSTKALDNYDEDGRMICIFLIVLGSIVFIISFLGCCGVIRENICLTWTYALCLLLLVIGNAIILFGFITHIDGESEACKEINKAWAKQLNGDDAMYKYQTNLKCCGINNSTDYINANLTIPNSCFVGGDYDKSKIVYSEGCLALLIVLYEAAEHWITIFSWSSFCTEVVAFISACILAITFRNQQRRARY</sequence>
<comment type="caution">
    <text evidence="6">The sequence shown here is derived from an EMBL/GenBank/DDBJ whole genome shotgun (WGS) entry which is preliminary data.</text>
</comment>
<keyword evidence="2 5" id="KW-0812">Transmembrane</keyword>
<evidence type="ECO:0000256" key="4">
    <source>
        <dbReference type="ARBA" id="ARBA00023136"/>
    </source>
</evidence>
<dbReference type="Pfam" id="PF00335">
    <property type="entry name" value="Tetraspanin"/>
    <property type="match status" value="1"/>
</dbReference>
<evidence type="ECO:0000256" key="1">
    <source>
        <dbReference type="ARBA" id="ARBA00004141"/>
    </source>
</evidence>
<gene>
    <name evidence="6" type="ORF">FF38_02373</name>
</gene>
<dbReference type="GO" id="GO:0005886">
    <property type="term" value="C:plasma membrane"/>
    <property type="evidence" value="ECO:0007669"/>
    <property type="project" value="TreeGrafter"/>
</dbReference>
<dbReference type="SUPFAM" id="SSF48652">
    <property type="entry name" value="Tetraspanin"/>
    <property type="match status" value="1"/>
</dbReference>
<keyword evidence="7" id="KW-1185">Reference proteome</keyword>
<feature type="transmembrane region" description="Helical" evidence="5">
    <location>
        <begin position="43"/>
        <end position="68"/>
    </location>
</feature>
<evidence type="ECO:0000256" key="3">
    <source>
        <dbReference type="ARBA" id="ARBA00022989"/>
    </source>
</evidence>
<feature type="transmembrane region" description="Helical" evidence="5">
    <location>
        <begin position="12"/>
        <end position="31"/>
    </location>
</feature>
<dbReference type="CDD" id="cd03127">
    <property type="entry name" value="tetraspanin_LEL"/>
    <property type="match status" value="1"/>
</dbReference>
<dbReference type="EMBL" id="JRES01000678">
    <property type="protein sequence ID" value="KNC29296.1"/>
    <property type="molecule type" value="Genomic_DNA"/>
</dbReference>
<organism evidence="6 7">
    <name type="scientific">Lucilia cuprina</name>
    <name type="common">Green bottle fly</name>
    <name type="synonym">Australian sheep blowfly</name>
    <dbReference type="NCBI Taxonomy" id="7375"/>
    <lineage>
        <taxon>Eukaryota</taxon>
        <taxon>Metazoa</taxon>
        <taxon>Ecdysozoa</taxon>
        <taxon>Arthropoda</taxon>
        <taxon>Hexapoda</taxon>
        <taxon>Insecta</taxon>
        <taxon>Pterygota</taxon>
        <taxon>Neoptera</taxon>
        <taxon>Endopterygota</taxon>
        <taxon>Diptera</taxon>
        <taxon>Brachycera</taxon>
        <taxon>Muscomorpha</taxon>
        <taxon>Oestroidea</taxon>
        <taxon>Calliphoridae</taxon>
        <taxon>Luciliinae</taxon>
        <taxon>Lucilia</taxon>
    </lineage>
</organism>
<dbReference type="PANTHER" id="PTHR19282:SF521">
    <property type="entry name" value="IP01817P-RELATED"/>
    <property type="match status" value="1"/>
</dbReference>
<dbReference type="InterPro" id="IPR018499">
    <property type="entry name" value="Tetraspanin/Peripherin"/>
</dbReference>
<keyword evidence="3 5" id="KW-1133">Transmembrane helix</keyword>
<name>A0A0L0CAL5_LUCCU</name>
<feature type="transmembrane region" description="Helical" evidence="5">
    <location>
        <begin position="74"/>
        <end position="97"/>
    </location>
</feature>
<evidence type="ECO:0000313" key="7">
    <source>
        <dbReference type="Proteomes" id="UP000037069"/>
    </source>
</evidence>
<dbReference type="PANTHER" id="PTHR19282">
    <property type="entry name" value="TETRASPANIN"/>
    <property type="match status" value="1"/>
</dbReference>
<feature type="transmembrane region" description="Helical" evidence="5">
    <location>
        <begin position="186"/>
        <end position="209"/>
    </location>
</feature>
<dbReference type="OMA" id="FVFRMHF"/>
<reference evidence="6 7" key="1">
    <citation type="journal article" date="2015" name="Nat. Commun.">
        <title>Lucilia cuprina genome unlocks parasitic fly biology to underpin future interventions.</title>
        <authorList>
            <person name="Anstead C.A."/>
            <person name="Korhonen P.K."/>
            <person name="Young N.D."/>
            <person name="Hall R.S."/>
            <person name="Jex A.R."/>
            <person name="Murali S.C."/>
            <person name="Hughes D.S."/>
            <person name="Lee S.F."/>
            <person name="Perry T."/>
            <person name="Stroehlein A.J."/>
            <person name="Ansell B.R."/>
            <person name="Breugelmans B."/>
            <person name="Hofmann A."/>
            <person name="Qu J."/>
            <person name="Dugan S."/>
            <person name="Lee S.L."/>
            <person name="Chao H."/>
            <person name="Dinh H."/>
            <person name="Han Y."/>
            <person name="Doddapaneni H.V."/>
            <person name="Worley K.C."/>
            <person name="Muzny D.M."/>
            <person name="Ioannidis P."/>
            <person name="Waterhouse R.M."/>
            <person name="Zdobnov E.M."/>
            <person name="James P.J."/>
            <person name="Bagnall N.H."/>
            <person name="Kotze A.C."/>
            <person name="Gibbs R.A."/>
            <person name="Richards S."/>
            <person name="Batterham P."/>
            <person name="Gasser R.B."/>
        </authorList>
    </citation>
    <scope>NUCLEOTIDE SEQUENCE [LARGE SCALE GENOMIC DNA]</scope>
    <source>
        <strain evidence="6 7">LS</strain>
        <tissue evidence="6">Full body</tissue>
    </source>
</reference>
<dbReference type="InterPro" id="IPR008952">
    <property type="entry name" value="Tetraspanin_EC2_sf"/>
</dbReference>